<evidence type="ECO:0000313" key="3">
    <source>
        <dbReference type="Proteomes" id="UP000621390"/>
    </source>
</evidence>
<protein>
    <submittedName>
        <fullName evidence="2">Uncharacterized protein</fullName>
    </submittedName>
</protein>
<dbReference type="EMBL" id="JAEMOP010000009">
    <property type="protein sequence ID" value="MBJ7316881.1"/>
    <property type="molecule type" value="Genomic_DNA"/>
</dbReference>
<dbReference type="Proteomes" id="UP000621390">
    <property type="component" value="Unassembled WGS sequence"/>
</dbReference>
<dbReference type="Proteomes" id="UP000655994">
    <property type="component" value="Unassembled WGS sequence"/>
</dbReference>
<evidence type="ECO:0000313" key="4">
    <source>
        <dbReference type="Proteomes" id="UP000655994"/>
    </source>
</evidence>
<keyword evidence="4" id="KW-1185">Reference proteome</keyword>
<gene>
    <name evidence="1" type="ORF">JHC10_00670</name>
    <name evidence="2" type="ORF">JHC11_12870</name>
</gene>
<sequence length="160" mass="18600">MTTLTSIELSLVGIQINGKKMSSAVFAQIPFVDFYTHIERAFDLNVYPDEIGYEVICRINKMAAVKSYREKVKLDEPNYMRRDRVDIDNRVNAFFENVEYLVLWQTSDGQLALHRQYKDVVTVPRELSYLTDPDLKDEWSEVFHEFESIAQEKPVALIGA</sequence>
<proteinExistence type="predicted"/>
<dbReference type="RefSeq" id="WP_199493220.1">
    <property type="nucleotide sequence ID" value="NZ_JAEMOP010000009.1"/>
</dbReference>
<reference evidence="2 4" key="1">
    <citation type="submission" date="2020-09" db="EMBL/GenBank/DDBJ databases">
        <title>Draft Genomes of Bacterial Isolates from North Pond Shallow Sediments.</title>
        <authorList>
            <person name="Kiel Reese B."/>
            <person name="Mullis M."/>
            <person name="Weisend R.E."/>
        </authorList>
    </citation>
    <scope>NUCLEOTIDE SEQUENCE</scope>
    <source>
        <strain evidence="2">KJE-2</strain>
        <strain evidence="1 4">KJE-3</strain>
    </source>
</reference>
<comment type="caution">
    <text evidence="2">The sequence shown here is derived from an EMBL/GenBank/DDBJ whole genome shotgun (WGS) entry which is preliminary data.</text>
</comment>
<evidence type="ECO:0000313" key="1">
    <source>
        <dbReference type="EMBL" id="MBJ7265445.1"/>
    </source>
</evidence>
<evidence type="ECO:0000313" key="2">
    <source>
        <dbReference type="EMBL" id="MBJ7316881.1"/>
    </source>
</evidence>
<dbReference type="EMBL" id="JAEMOS010000002">
    <property type="protein sequence ID" value="MBJ7265445.1"/>
    <property type="molecule type" value="Genomic_DNA"/>
</dbReference>
<accession>A0A8I1G9P6</accession>
<dbReference type="AlphaFoldDB" id="A0A8I1G9P6"/>
<name>A0A8I1G9P6_9GAMM</name>
<organism evidence="2 3">
    <name type="scientific">Idiomarina abyssalis</name>
    <dbReference type="NCBI Taxonomy" id="86102"/>
    <lineage>
        <taxon>Bacteria</taxon>
        <taxon>Pseudomonadati</taxon>
        <taxon>Pseudomonadota</taxon>
        <taxon>Gammaproteobacteria</taxon>
        <taxon>Alteromonadales</taxon>
        <taxon>Idiomarinaceae</taxon>
        <taxon>Idiomarina</taxon>
    </lineage>
</organism>